<feature type="transmembrane region" description="Helical" evidence="1">
    <location>
        <begin position="9"/>
        <end position="26"/>
    </location>
</feature>
<comment type="caution">
    <text evidence="2">The sequence shown here is derived from an EMBL/GenBank/DDBJ whole genome shotgun (WGS) entry which is preliminary data.</text>
</comment>
<feature type="transmembrane region" description="Helical" evidence="1">
    <location>
        <begin position="32"/>
        <end position="49"/>
    </location>
</feature>
<sequence>METKEQKNIINVLYFLLIISSVLSFVPHTIPQVLSIATLILSLCAAYFYRSRDTQDGLMYNHMTYLIGTIWYGTTFIVIGMILTVLWVYMKGDHTAIYNLTADIQNGMMMTEDDMYAVMQTYMDDNYKLLLLASTVTIGPGLAYFIYRVVRGYKRAMDGYRIANPKSWL</sequence>
<feature type="transmembrane region" description="Helical" evidence="1">
    <location>
        <begin position="129"/>
        <end position="147"/>
    </location>
</feature>
<keyword evidence="1" id="KW-1133">Transmembrane helix</keyword>
<evidence type="ECO:0000313" key="3">
    <source>
        <dbReference type="Proteomes" id="UP000249557"/>
    </source>
</evidence>
<gene>
    <name evidence="2" type="ORF">DI626_04465</name>
</gene>
<evidence type="ECO:0000313" key="2">
    <source>
        <dbReference type="EMBL" id="PZO87234.1"/>
    </source>
</evidence>
<keyword evidence="1" id="KW-0812">Transmembrane</keyword>
<organism evidence="2 3">
    <name type="scientific">Micavibrio aeruginosavorus</name>
    <dbReference type="NCBI Taxonomy" id="349221"/>
    <lineage>
        <taxon>Bacteria</taxon>
        <taxon>Pseudomonadati</taxon>
        <taxon>Bdellovibrionota</taxon>
        <taxon>Bdellovibrionia</taxon>
        <taxon>Bdellovibrionales</taxon>
        <taxon>Pseudobdellovibrionaceae</taxon>
        <taxon>Micavibrio</taxon>
    </lineage>
</organism>
<dbReference type="AlphaFoldDB" id="A0A2W4ZY25"/>
<protein>
    <recommendedName>
        <fullName evidence="4">DUF4199 domain-containing protein</fullName>
    </recommendedName>
</protein>
<evidence type="ECO:0000256" key="1">
    <source>
        <dbReference type="SAM" id="Phobius"/>
    </source>
</evidence>
<name>A0A2W4ZY25_9BACT</name>
<proteinExistence type="predicted"/>
<reference evidence="2 3" key="1">
    <citation type="submission" date="2017-08" db="EMBL/GenBank/DDBJ databases">
        <title>Infants hospitalized years apart are colonized by the same room-sourced microbial strains.</title>
        <authorList>
            <person name="Brooks B."/>
            <person name="Olm M.R."/>
            <person name="Firek B.A."/>
            <person name="Baker R."/>
            <person name="Thomas B.C."/>
            <person name="Morowitz M.J."/>
            <person name="Banfield J.F."/>
        </authorList>
    </citation>
    <scope>NUCLEOTIDE SEQUENCE [LARGE SCALE GENOMIC DNA]</scope>
    <source>
        <strain evidence="2">S2_018_000_R2_104</strain>
    </source>
</reference>
<accession>A0A2W4ZY25</accession>
<feature type="transmembrane region" description="Helical" evidence="1">
    <location>
        <begin position="70"/>
        <end position="90"/>
    </location>
</feature>
<dbReference type="Proteomes" id="UP000249557">
    <property type="component" value="Unassembled WGS sequence"/>
</dbReference>
<dbReference type="EMBL" id="QFNK01000067">
    <property type="protein sequence ID" value="PZO87234.1"/>
    <property type="molecule type" value="Genomic_DNA"/>
</dbReference>
<keyword evidence="1" id="KW-0472">Membrane</keyword>
<evidence type="ECO:0008006" key="4">
    <source>
        <dbReference type="Google" id="ProtNLM"/>
    </source>
</evidence>